<name>A0A6L3VBR0_9BACI</name>
<keyword evidence="1" id="KW-0812">Transmembrane</keyword>
<sequence length="143" mass="15222">MVIFGVAILAICFLSGVFFGDLLGQILGINANVGGVGFAMLFLILLVEYLKKKDKLNKQTQEGLAFWSAMYIPIVIAMSAQQNVVAALDGGILAIIAGVAVVLISWAVVPLLSGGKKGNKNNTVNNVIEMDMNGGKQRVRNTR</sequence>
<protein>
    <submittedName>
        <fullName evidence="2">Malonate transporter subunit MadL</fullName>
    </submittedName>
</protein>
<dbReference type="RefSeq" id="WP_151534617.1">
    <property type="nucleotide sequence ID" value="NZ_WBOS01000003.1"/>
</dbReference>
<keyword evidence="1" id="KW-1133">Transmembrane helix</keyword>
<dbReference type="EMBL" id="WBOS01000003">
    <property type="protein sequence ID" value="KAB2336663.1"/>
    <property type="molecule type" value="Genomic_DNA"/>
</dbReference>
<evidence type="ECO:0000313" key="3">
    <source>
        <dbReference type="Proteomes" id="UP000481030"/>
    </source>
</evidence>
<comment type="caution">
    <text evidence="2">The sequence shown here is derived from an EMBL/GenBank/DDBJ whole genome shotgun (WGS) entry which is preliminary data.</text>
</comment>
<evidence type="ECO:0000313" key="2">
    <source>
        <dbReference type="EMBL" id="KAB2336663.1"/>
    </source>
</evidence>
<proteinExistence type="predicted"/>
<evidence type="ECO:0000256" key="1">
    <source>
        <dbReference type="SAM" id="Phobius"/>
    </source>
</evidence>
<keyword evidence="3" id="KW-1185">Reference proteome</keyword>
<dbReference type="Pfam" id="PF03817">
    <property type="entry name" value="MadL"/>
    <property type="match status" value="1"/>
</dbReference>
<feature type="transmembrane region" description="Helical" evidence="1">
    <location>
        <begin position="62"/>
        <end position="80"/>
    </location>
</feature>
<dbReference type="NCBIfam" id="TIGR00807">
    <property type="entry name" value="malonate_madL"/>
    <property type="match status" value="1"/>
</dbReference>
<dbReference type="AlphaFoldDB" id="A0A6L3VBR0"/>
<dbReference type="InterPro" id="IPR004690">
    <property type="entry name" value="Maln_transptMadL"/>
</dbReference>
<dbReference type="GO" id="GO:0016020">
    <property type="term" value="C:membrane"/>
    <property type="evidence" value="ECO:0007669"/>
    <property type="project" value="InterPro"/>
</dbReference>
<organism evidence="2 3">
    <name type="scientific">Cytobacillus depressus</name>
    <dbReference type="NCBI Taxonomy" id="1602942"/>
    <lineage>
        <taxon>Bacteria</taxon>
        <taxon>Bacillati</taxon>
        <taxon>Bacillota</taxon>
        <taxon>Bacilli</taxon>
        <taxon>Bacillales</taxon>
        <taxon>Bacillaceae</taxon>
        <taxon>Cytobacillus</taxon>
    </lineage>
</organism>
<gene>
    <name evidence="2" type="primary">madL</name>
    <name evidence="2" type="ORF">F7731_09890</name>
</gene>
<feature type="transmembrane region" description="Helical" evidence="1">
    <location>
        <begin position="29"/>
        <end position="50"/>
    </location>
</feature>
<feature type="transmembrane region" description="Helical" evidence="1">
    <location>
        <begin position="92"/>
        <end position="112"/>
    </location>
</feature>
<accession>A0A6L3VBR0</accession>
<reference evidence="2 3" key="1">
    <citation type="journal article" date="2016" name="Antonie Van Leeuwenhoek">
        <title>Bacillus depressus sp. nov., isolated from soil of a sunflower field.</title>
        <authorList>
            <person name="Wei X."/>
            <person name="Xin D."/>
            <person name="Xin Y."/>
            <person name="Zhang H."/>
            <person name="Wang T."/>
            <person name="Zhang J."/>
        </authorList>
    </citation>
    <scope>NUCLEOTIDE SEQUENCE [LARGE SCALE GENOMIC DNA]</scope>
    <source>
        <strain evidence="2 3">BZ1</strain>
    </source>
</reference>
<keyword evidence="1" id="KW-0472">Membrane</keyword>
<dbReference type="OrthoDB" id="286752at2"/>
<dbReference type="Proteomes" id="UP000481030">
    <property type="component" value="Unassembled WGS sequence"/>
</dbReference>